<feature type="transmembrane region" description="Helical" evidence="1">
    <location>
        <begin position="12"/>
        <end position="30"/>
    </location>
</feature>
<comment type="caution">
    <text evidence="3">The sequence shown here is derived from an EMBL/GenBank/DDBJ whole genome shotgun (WGS) entry which is preliminary data.</text>
</comment>
<dbReference type="InterPro" id="IPR003399">
    <property type="entry name" value="Mce/MlaD"/>
</dbReference>
<dbReference type="Proteomes" id="UP000808337">
    <property type="component" value="Unassembled WGS sequence"/>
</dbReference>
<dbReference type="PANTHER" id="PTHR33371">
    <property type="entry name" value="INTERMEMBRANE PHOSPHOLIPID TRANSPORT SYSTEM BINDING PROTEIN MLAD-RELATED"/>
    <property type="match status" value="1"/>
</dbReference>
<evidence type="ECO:0000259" key="2">
    <source>
        <dbReference type="Pfam" id="PF02470"/>
    </source>
</evidence>
<dbReference type="AlphaFoldDB" id="A0A9D7SS06"/>
<organism evidence="3 4">
    <name type="scientific">Candidatus Opimibacter skivensis</name>
    <dbReference type="NCBI Taxonomy" id="2982028"/>
    <lineage>
        <taxon>Bacteria</taxon>
        <taxon>Pseudomonadati</taxon>
        <taxon>Bacteroidota</taxon>
        <taxon>Saprospiria</taxon>
        <taxon>Saprospirales</taxon>
        <taxon>Saprospiraceae</taxon>
        <taxon>Candidatus Opimibacter</taxon>
    </lineage>
</organism>
<reference evidence="3 4" key="1">
    <citation type="submission" date="2020-10" db="EMBL/GenBank/DDBJ databases">
        <title>Connecting structure to function with the recovery of over 1000 high-quality activated sludge metagenome-assembled genomes encoding full-length rRNA genes using long-read sequencing.</title>
        <authorList>
            <person name="Singleton C.M."/>
            <person name="Petriglieri F."/>
            <person name="Kristensen J.M."/>
            <person name="Kirkegaard R.H."/>
            <person name="Michaelsen T.Y."/>
            <person name="Andersen M.H."/>
            <person name="Karst S.M."/>
            <person name="Dueholm M.S."/>
            <person name="Nielsen P.H."/>
            <person name="Albertsen M."/>
        </authorList>
    </citation>
    <scope>NUCLEOTIDE SEQUENCE [LARGE SCALE GENOMIC DNA]</scope>
    <source>
        <strain evidence="3">Ribe_18-Q3-R11-54_MAXAC.273</strain>
    </source>
</reference>
<evidence type="ECO:0000256" key="1">
    <source>
        <dbReference type="SAM" id="Phobius"/>
    </source>
</evidence>
<evidence type="ECO:0000313" key="4">
    <source>
        <dbReference type="Proteomes" id="UP000808337"/>
    </source>
</evidence>
<dbReference type="Pfam" id="PF02470">
    <property type="entry name" value="MlaD"/>
    <property type="match status" value="1"/>
</dbReference>
<proteinExistence type="predicted"/>
<gene>
    <name evidence="3" type="ORF">IPP15_07450</name>
</gene>
<keyword evidence="1" id="KW-1133">Transmembrane helix</keyword>
<feature type="domain" description="Mce/MlaD" evidence="2">
    <location>
        <begin position="39"/>
        <end position="116"/>
    </location>
</feature>
<name>A0A9D7SS06_9BACT</name>
<evidence type="ECO:0000313" key="3">
    <source>
        <dbReference type="EMBL" id="MBK9982245.1"/>
    </source>
</evidence>
<keyword evidence="1" id="KW-0472">Membrane</keyword>
<sequence>MEKQGINNIKLGAFVLSGLGFLVLLLFMIGKNRSLFGSTYTLKARFENVQGLVPGNNIRFSGIEAGTVKNIIILNDTTIEVTMNVEKKMLNIIRKNALASIGTEGLVGNKVVNIIASHEEGELATEGDLLVTKQALSPDEMLQKLNKTNEEIELITKELMSTVQRINSSSAIWSLLNDPSLPRNVKISLGNIQLATGKAALAAEDFYTLIADVKNGQGSVGRILTDTSYAQNLKDAILKIKEAGTEADAVARELSNVVSGIQNDINSGNGAIHSMLKDSTVTQSINTSLENIRQGTDRFNQNMEALKHNFLFRGYFKKLEKQKKKELVKPE</sequence>
<accession>A0A9D7SS06</accession>
<protein>
    <submittedName>
        <fullName evidence="3">MCE family protein</fullName>
    </submittedName>
</protein>
<dbReference type="PANTHER" id="PTHR33371:SF4">
    <property type="entry name" value="INTERMEMBRANE PHOSPHOLIPID TRANSPORT SYSTEM BINDING PROTEIN MLAD"/>
    <property type="match status" value="1"/>
</dbReference>
<dbReference type="InterPro" id="IPR052336">
    <property type="entry name" value="MlaD_Phospholipid_Transporter"/>
</dbReference>
<keyword evidence="1" id="KW-0812">Transmembrane</keyword>
<dbReference type="EMBL" id="JADKGY010000006">
    <property type="protein sequence ID" value="MBK9982245.1"/>
    <property type="molecule type" value="Genomic_DNA"/>
</dbReference>